<reference evidence="6" key="1">
    <citation type="submission" date="2023-06" db="EMBL/GenBank/DDBJ databases">
        <authorList>
            <person name="Kurt Z."/>
        </authorList>
    </citation>
    <scope>NUCLEOTIDE SEQUENCE</scope>
</reference>
<evidence type="ECO:0000313" key="6">
    <source>
        <dbReference type="EMBL" id="CAI9926254.1"/>
    </source>
</evidence>
<gene>
    <name evidence="6" type="ORF">HINF_LOCUS13899</name>
    <name evidence="7" type="ORF">HINF_LOCUS26756</name>
</gene>
<dbReference type="SMART" id="SM00064">
    <property type="entry name" value="FYVE"/>
    <property type="match status" value="1"/>
</dbReference>
<proteinExistence type="predicted"/>
<keyword evidence="8" id="KW-1185">Reference proteome</keyword>
<dbReference type="SUPFAM" id="SSF48371">
    <property type="entry name" value="ARM repeat"/>
    <property type="match status" value="1"/>
</dbReference>
<keyword evidence="1" id="KW-0479">Metal-binding</keyword>
<dbReference type="SUPFAM" id="SSF57903">
    <property type="entry name" value="FYVE/PHD zinc finger"/>
    <property type="match status" value="1"/>
</dbReference>
<keyword evidence="3" id="KW-0862">Zinc</keyword>
<dbReference type="Gene3D" id="1.25.10.10">
    <property type="entry name" value="Leucine-rich Repeat Variant"/>
    <property type="match status" value="1"/>
</dbReference>
<evidence type="ECO:0000313" key="7">
    <source>
        <dbReference type="EMBL" id="CAL6019041.1"/>
    </source>
</evidence>
<sequence length="502" mass="57311">MSIEKLQKAIFKIQYGMDVSLSISYPKKQLVEKADWMADNDSNQCIVCNDVFTTFNRRHHCRRCGRIMCSKCCPKYDSDRMCIVCQSVIELSDSQLSAEEFQIDQYLSNAALLSIINNNDFLLYGELIRLFQNSLRNEAVRQKLLNDWPVFFQKVIALLKQSIEKMQATEQFFEQQAFSVAEAQTALLSCLGLVINFTASTSQKYAKYLVETFLIVDYLVDAIKPSLDLTRLEQVAWALRNLCYCKEGAKQLINNPTFTGIIHHLLTGTQNTVEHAYSIIVSCTRHYPSTTELVFPLRTSGKVAKYDFLKQLSTMSKLQPIQQGLLFKIFGDMCTCPEIIAQLQTSPLFVTMIDTINQFSKPGRDLDLNTILVGSFEALQLILDTYSEDEDFIAKFCKLFTKTTVEVIVSNLTNSDSGCSLYAAKLLQKAFIANRDVFYGLIKTKKNRELFVNAAVQLQTQKFLFDESKDFMKEVLDQIGKGDEEGIYREIKKRVKALKEDE</sequence>
<dbReference type="InterPro" id="IPR011011">
    <property type="entry name" value="Znf_FYVE_PHD"/>
</dbReference>
<dbReference type="EMBL" id="CATOUU010000367">
    <property type="protein sequence ID" value="CAI9926254.1"/>
    <property type="molecule type" value="Genomic_DNA"/>
</dbReference>
<dbReference type="EMBL" id="CAXDID020000082">
    <property type="protein sequence ID" value="CAL6019041.1"/>
    <property type="molecule type" value="Genomic_DNA"/>
</dbReference>
<dbReference type="Pfam" id="PF01363">
    <property type="entry name" value="FYVE"/>
    <property type="match status" value="1"/>
</dbReference>
<evidence type="ECO:0000313" key="8">
    <source>
        <dbReference type="Proteomes" id="UP001642409"/>
    </source>
</evidence>
<feature type="domain" description="FYVE-type" evidence="5">
    <location>
        <begin position="39"/>
        <end position="90"/>
    </location>
</feature>
<dbReference type="InterPro" id="IPR011989">
    <property type="entry name" value="ARM-like"/>
</dbReference>
<evidence type="ECO:0000256" key="3">
    <source>
        <dbReference type="ARBA" id="ARBA00022833"/>
    </source>
</evidence>
<dbReference type="Gene3D" id="3.30.40.10">
    <property type="entry name" value="Zinc/RING finger domain, C3HC4 (zinc finger)"/>
    <property type="match status" value="1"/>
</dbReference>
<evidence type="ECO:0000259" key="5">
    <source>
        <dbReference type="PROSITE" id="PS50178"/>
    </source>
</evidence>
<dbReference type="Proteomes" id="UP001642409">
    <property type="component" value="Unassembled WGS sequence"/>
</dbReference>
<dbReference type="GO" id="GO:0008270">
    <property type="term" value="F:zinc ion binding"/>
    <property type="evidence" value="ECO:0007669"/>
    <property type="project" value="UniProtKB-KW"/>
</dbReference>
<dbReference type="InterPro" id="IPR016024">
    <property type="entry name" value="ARM-type_fold"/>
</dbReference>
<keyword evidence="2 4" id="KW-0863">Zinc-finger</keyword>
<dbReference type="AlphaFoldDB" id="A0AA86NX28"/>
<comment type="caution">
    <text evidence="6">The sequence shown here is derived from an EMBL/GenBank/DDBJ whole genome shotgun (WGS) entry which is preliminary data.</text>
</comment>
<name>A0AA86NX28_9EUKA</name>
<dbReference type="InterPro" id="IPR017455">
    <property type="entry name" value="Znf_FYVE-rel"/>
</dbReference>
<dbReference type="PROSITE" id="PS50178">
    <property type="entry name" value="ZF_FYVE"/>
    <property type="match status" value="1"/>
</dbReference>
<organism evidence="6">
    <name type="scientific">Hexamita inflata</name>
    <dbReference type="NCBI Taxonomy" id="28002"/>
    <lineage>
        <taxon>Eukaryota</taxon>
        <taxon>Metamonada</taxon>
        <taxon>Diplomonadida</taxon>
        <taxon>Hexamitidae</taxon>
        <taxon>Hexamitinae</taxon>
        <taxon>Hexamita</taxon>
    </lineage>
</organism>
<accession>A0AA86NX28</accession>
<dbReference type="InterPro" id="IPR013083">
    <property type="entry name" value="Znf_RING/FYVE/PHD"/>
</dbReference>
<dbReference type="InterPro" id="IPR000306">
    <property type="entry name" value="Znf_FYVE"/>
</dbReference>
<dbReference type="PANTHER" id="PTHR39490">
    <property type="entry name" value="ARRESTIN DOMAIN-CONTAINING PROTEIN D"/>
    <property type="match status" value="1"/>
</dbReference>
<dbReference type="PANTHER" id="PTHR39490:SF8">
    <property type="entry name" value="ZINC FINGER FYVE DOMAIN-CONTAINING PROTEIN 21"/>
    <property type="match status" value="1"/>
</dbReference>
<protein>
    <submittedName>
        <fullName evidence="6">FYVE zinc finger domain-containing protein</fullName>
    </submittedName>
    <submittedName>
        <fullName evidence="7">FYVE_zinc finger domain-containing protein</fullName>
    </submittedName>
</protein>
<reference evidence="7 8" key="2">
    <citation type="submission" date="2024-07" db="EMBL/GenBank/DDBJ databases">
        <authorList>
            <person name="Akdeniz Z."/>
        </authorList>
    </citation>
    <scope>NUCLEOTIDE SEQUENCE [LARGE SCALE GENOMIC DNA]</scope>
</reference>
<evidence type="ECO:0000256" key="4">
    <source>
        <dbReference type="PROSITE-ProRule" id="PRU00091"/>
    </source>
</evidence>
<dbReference type="InterPro" id="IPR052113">
    <property type="entry name" value="FYVE-type_Zinc_Finger"/>
</dbReference>
<evidence type="ECO:0000256" key="1">
    <source>
        <dbReference type="ARBA" id="ARBA00022723"/>
    </source>
</evidence>
<evidence type="ECO:0000256" key="2">
    <source>
        <dbReference type="ARBA" id="ARBA00022771"/>
    </source>
</evidence>